<evidence type="ECO:0000256" key="2">
    <source>
        <dbReference type="NCBIfam" id="TIGR04378"/>
    </source>
</evidence>
<dbReference type="Proteomes" id="UP000663505">
    <property type="component" value="Chromosome"/>
</dbReference>
<organism evidence="3 4">
    <name type="scientific">Alicyclobacillus mengziensis</name>
    <dbReference type="NCBI Taxonomy" id="2931921"/>
    <lineage>
        <taxon>Bacteria</taxon>
        <taxon>Bacillati</taxon>
        <taxon>Bacillota</taxon>
        <taxon>Bacilli</taxon>
        <taxon>Bacillales</taxon>
        <taxon>Alicyclobacillaceae</taxon>
        <taxon>Alicyclobacillus</taxon>
    </lineage>
</organism>
<dbReference type="GO" id="GO:0019310">
    <property type="term" value="P:inositol catabolic process"/>
    <property type="evidence" value="ECO:0007669"/>
    <property type="project" value="UniProtKB-UniRule"/>
</dbReference>
<dbReference type="KEGG" id="afx:JZ786_22355"/>
<dbReference type="RefSeq" id="WP_206656478.1">
    <property type="nucleotide sequence ID" value="NZ_CP071182.1"/>
</dbReference>
<dbReference type="AlphaFoldDB" id="A0A9X7Z691"/>
<dbReference type="GO" id="GO:0008880">
    <property type="term" value="F:glucuronate isomerase activity"/>
    <property type="evidence" value="ECO:0007669"/>
    <property type="project" value="InterPro"/>
</dbReference>
<dbReference type="NCBIfam" id="TIGR04378">
    <property type="entry name" value="myo_inos_iolB"/>
    <property type="match status" value="1"/>
</dbReference>
<dbReference type="SUPFAM" id="SSF51182">
    <property type="entry name" value="RmlC-like cupins"/>
    <property type="match status" value="1"/>
</dbReference>
<accession>A0A9X7Z691</accession>
<evidence type="ECO:0000313" key="4">
    <source>
        <dbReference type="Proteomes" id="UP000663505"/>
    </source>
</evidence>
<keyword evidence="1 3" id="KW-0413">Isomerase</keyword>
<dbReference type="Pfam" id="PF04962">
    <property type="entry name" value="KduI"/>
    <property type="match status" value="1"/>
</dbReference>
<reference evidence="3 4" key="1">
    <citation type="submission" date="2021-02" db="EMBL/GenBank/DDBJ databases">
        <title>Alicyclobacillus curvatus sp. nov. and Alicyclobacillus mengziensis sp. nov., two acidophilic bacteria isolated from acid mine drainage.</title>
        <authorList>
            <person name="Huang Y."/>
        </authorList>
    </citation>
    <scope>NUCLEOTIDE SEQUENCE [LARGE SCALE GENOMIC DNA]</scope>
    <source>
        <strain evidence="3 4">S30H14</strain>
    </source>
</reference>
<dbReference type="GO" id="GO:0102482">
    <property type="term" value="F:5-deoxy-D-glucuronate isomerase activity"/>
    <property type="evidence" value="ECO:0007669"/>
    <property type="project" value="UniProtKB-EC"/>
</dbReference>
<dbReference type="InterPro" id="IPR011051">
    <property type="entry name" value="RmlC_Cupin_sf"/>
</dbReference>
<protein>
    <recommendedName>
        <fullName evidence="2">5-deoxy-glucuronate isomerase</fullName>
        <ecNumber evidence="2">5.3.1.30</ecNumber>
    </recommendedName>
</protein>
<dbReference type="PIRSF" id="PIRSF036628">
    <property type="entry name" value="IolB"/>
    <property type="match status" value="1"/>
</dbReference>
<dbReference type="Gene3D" id="2.60.120.10">
    <property type="entry name" value="Jelly Rolls"/>
    <property type="match status" value="2"/>
</dbReference>
<evidence type="ECO:0000313" key="3">
    <source>
        <dbReference type="EMBL" id="QSO47117.1"/>
    </source>
</evidence>
<evidence type="ECO:0000256" key="1">
    <source>
        <dbReference type="ARBA" id="ARBA00023235"/>
    </source>
</evidence>
<keyword evidence="4" id="KW-1185">Reference proteome</keyword>
<dbReference type="PANTHER" id="PTHR39193:SF1">
    <property type="entry name" value="5-DEOXY-GLUCURONATE ISOMERASE"/>
    <property type="match status" value="1"/>
</dbReference>
<name>A0A9X7Z691_9BACL</name>
<gene>
    <name evidence="3" type="primary">iolB</name>
    <name evidence="3" type="ORF">JZ786_22355</name>
</gene>
<proteinExistence type="predicted"/>
<dbReference type="EC" id="5.3.1.30" evidence="2"/>
<dbReference type="InterPro" id="IPR024203">
    <property type="entry name" value="Deoxy-glucuronate_isom_IolB"/>
</dbReference>
<dbReference type="InterPro" id="IPR014710">
    <property type="entry name" value="RmlC-like_jellyroll"/>
</dbReference>
<dbReference type="EMBL" id="CP071182">
    <property type="protein sequence ID" value="QSO47117.1"/>
    <property type="molecule type" value="Genomic_DNA"/>
</dbReference>
<sequence>MFVVRNQKVNGYNEIVGKDNGELRLLSFGTLTLAQGESYEGNTEAEEKVFILLGGKVKVEVAGKTFTGSRKNVFAEKATAVYLPMGSAFTVTNTGAEELRAALCGTPSPTQYEAFAVEPDEVWDRVVGKNNWQRSVHDIVVKNAEGKVHRIIVGETFNDPGNWSSFPPHKHDSYQPGVEAEMEEVYYYQLDPVDGFGLQSIYTKDGSIDETFRVKNGDTFLIPRGYHPVCAAGGHKLYYLWMMAGEIDRVMIPNDDPDYAWVKES</sequence>
<dbReference type="InterPro" id="IPR021120">
    <property type="entry name" value="KduI/IolB_isomerase"/>
</dbReference>
<dbReference type="PANTHER" id="PTHR39193">
    <property type="entry name" value="5-DEOXY-GLUCURONATE ISOMERASE"/>
    <property type="match status" value="1"/>
</dbReference>